<dbReference type="EMBL" id="JALJOS010000041">
    <property type="protein sequence ID" value="KAK9821035.1"/>
    <property type="molecule type" value="Genomic_DNA"/>
</dbReference>
<keyword evidence="2" id="KW-1185">Reference proteome</keyword>
<comment type="caution">
    <text evidence="1">The sequence shown here is derived from an EMBL/GenBank/DDBJ whole genome shotgun (WGS) entry which is preliminary data.</text>
</comment>
<accession>A0AAW1QHW1</accession>
<dbReference type="AlphaFoldDB" id="A0AAW1QHW1"/>
<evidence type="ECO:0000313" key="2">
    <source>
        <dbReference type="Proteomes" id="UP001438707"/>
    </source>
</evidence>
<organism evidence="1 2">
    <name type="scientific">Apatococcus lobatus</name>
    <dbReference type="NCBI Taxonomy" id="904363"/>
    <lineage>
        <taxon>Eukaryota</taxon>
        <taxon>Viridiplantae</taxon>
        <taxon>Chlorophyta</taxon>
        <taxon>core chlorophytes</taxon>
        <taxon>Trebouxiophyceae</taxon>
        <taxon>Chlorellales</taxon>
        <taxon>Chlorellaceae</taxon>
        <taxon>Apatococcus</taxon>
    </lineage>
</organism>
<protein>
    <submittedName>
        <fullName evidence="1">Uncharacterized protein</fullName>
    </submittedName>
</protein>
<sequence length="83" mass="9675">MRPGGHKKQREASDSVDMLKDAYLQKYFKISAAHARQAALEKWFKQKTFRDARQDGNIPRYAMALEKNNHWEVYQRGAHGPEA</sequence>
<proteinExistence type="predicted"/>
<evidence type="ECO:0000313" key="1">
    <source>
        <dbReference type="EMBL" id="KAK9821035.1"/>
    </source>
</evidence>
<dbReference type="Proteomes" id="UP001438707">
    <property type="component" value="Unassembled WGS sequence"/>
</dbReference>
<gene>
    <name evidence="1" type="ORF">WJX74_004257</name>
</gene>
<reference evidence="1 2" key="1">
    <citation type="journal article" date="2024" name="Nat. Commun.">
        <title>Phylogenomics reveals the evolutionary origins of lichenization in chlorophyte algae.</title>
        <authorList>
            <person name="Puginier C."/>
            <person name="Libourel C."/>
            <person name="Otte J."/>
            <person name="Skaloud P."/>
            <person name="Haon M."/>
            <person name="Grisel S."/>
            <person name="Petersen M."/>
            <person name="Berrin J.G."/>
            <person name="Delaux P.M."/>
            <person name="Dal Grande F."/>
            <person name="Keller J."/>
        </authorList>
    </citation>
    <scope>NUCLEOTIDE SEQUENCE [LARGE SCALE GENOMIC DNA]</scope>
    <source>
        <strain evidence="1 2">SAG 2145</strain>
    </source>
</reference>
<name>A0AAW1QHW1_9CHLO</name>